<evidence type="ECO:0000256" key="2">
    <source>
        <dbReference type="RuleBase" id="RU362097"/>
    </source>
</evidence>
<dbReference type="InterPro" id="IPR010131">
    <property type="entry name" value="MdtP/NodT-like"/>
</dbReference>
<keyword evidence="2" id="KW-0472">Membrane</keyword>
<dbReference type="SUPFAM" id="SSF56954">
    <property type="entry name" value="Outer membrane efflux proteins (OEP)"/>
    <property type="match status" value="1"/>
</dbReference>
<proteinExistence type="inferred from homology"/>
<dbReference type="NCBIfam" id="TIGR01845">
    <property type="entry name" value="outer_NodT"/>
    <property type="match status" value="1"/>
</dbReference>
<keyword evidence="2" id="KW-0812">Transmembrane</keyword>
<sequence>MRQALALALSGVLTGGLAACTGPRVETVAVEPVTPPSGWRTPLAAQATLEAQWWQGFGDPKLSLVVERALERNPDIAIAAGRVRDARAAELNARAALLPTLDASGGVSQARTVNAFGQPSESTGAQPQVQAAWEIDLFGRLADSRAAARAQWIASQAARDAVRLSVASTAASGYVTLLALDGRLKVTRETLAARSDSLRLIRRRVEAGYSPKLELEQAEADYQAAARLIPAAREAIVRQENALQLLTGDLPGPVTRGASLDALLTAPVPEGLPSQLLARRPDVAQAEASLVATDRSLAAARKRFLPSVRLTGAGGLAISSLLGDPITIWSIGGSVLAPLFQGGRLQAGVEGAAAQRDQAAETYRRAALTAFREVDDALAGVVSADEQLRINRAQRAALAESYRLARNRYRAGYSPFLEQLDAQRGLLSAELSLVQARSDALNARVTLYRALGGGWTDTQLLETLR</sequence>
<dbReference type="Gene3D" id="1.20.1600.10">
    <property type="entry name" value="Outer membrane efflux proteins (OEP)"/>
    <property type="match status" value="1"/>
</dbReference>
<dbReference type="InterPro" id="IPR003423">
    <property type="entry name" value="OMP_efflux"/>
</dbReference>
<evidence type="ECO:0000256" key="1">
    <source>
        <dbReference type="ARBA" id="ARBA00007613"/>
    </source>
</evidence>
<dbReference type="RefSeq" id="WP_343055897.1">
    <property type="nucleotide sequence ID" value="NZ_JACIDY010000008.1"/>
</dbReference>
<dbReference type="GO" id="GO:0015562">
    <property type="term" value="F:efflux transmembrane transporter activity"/>
    <property type="evidence" value="ECO:0007669"/>
    <property type="project" value="InterPro"/>
</dbReference>
<dbReference type="Proteomes" id="UP000561459">
    <property type="component" value="Unassembled WGS sequence"/>
</dbReference>
<dbReference type="PANTHER" id="PTHR30203:SF33">
    <property type="entry name" value="BLR4455 PROTEIN"/>
    <property type="match status" value="1"/>
</dbReference>
<dbReference type="AlphaFoldDB" id="A0A7W6C0J6"/>
<dbReference type="Pfam" id="PF02321">
    <property type="entry name" value="OEP"/>
    <property type="match status" value="2"/>
</dbReference>
<dbReference type="GO" id="GO:0005886">
    <property type="term" value="C:plasma membrane"/>
    <property type="evidence" value="ECO:0007669"/>
    <property type="project" value="UniProtKB-SubCell"/>
</dbReference>
<dbReference type="Gene3D" id="2.20.200.10">
    <property type="entry name" value="Outer membrane efflux proteins (OEP)"/>
    <property type="match status" value="1"/>
</dbReference>
<dbReference type="EMBL" id="JACIDY010000008">
    <property type="protein sequence ID" value="MBB3941254.1"/>
    <property type="molecule type" value="Genomic_DNA"/>
</dbReference>
<feature type="signal peptide" evidence="2">
    <location>
        <begin position="1"/>
        <end position="18"/>
    </location>
</feature>
<keyword evidence="2 3" id="KW-0449">Lipoprotein</keyword>
<keyword evidence="2" id="KW-0732">Signal</keyword>
<comment type="caution">
    <text evidence="3">The sequence shown here is derived from an EMBL/GenBank/DDBJ whole genome shotgun (WGS) entry which is preliminary data.</text>
</comment>
<accession>A0A7W6C0J6</accession>
<comment type="subcellular location">
    <subcellularLocation>
        <location evidence="2">Cell membrane</location>
        <topology evidence="2">Lipid-anchor</topology>
    </subcellularLocation>
</comment>
<dbReference type="PROSITE" id="PS51257">
    <property type="entry name" value="PROKAR_LIPOPROTEIN"/>
    <property type="match status" value="1"/>
</dbReference>
<organism evidence="3 4">
    <name type="scientific">Novosphingobium fluoreni</name>
    <dbReference type="NCBI Taxonomy" id="1391222"/>
    <lineage>
        <taxon>Bacteria</taxon>
        <taxon>Pseudomonadati</taxon>
        <taxon>Pseudomonadota</taxon>
        <taxon>Alphaproteobacteria</taxon>
        <taxon>Sphingomonadales</taxon>
        <taxon>Sphingomonadaceae</taxon>
        <taxon>Novosphingobium</taxon>
    </lineage>
</organism>
<feature type="chain" id="PRO_5031590776" evidence="2">
    <location>
        <begin position="19"/>
        <end position="465"/>
    </location>
</feature>
<keyword evidence="2" id="KW-1134">Transmembrane beta strand</keyword>
<keyword evidence="4" id="KW-1185">Reference proteome</keyword>
<dbReference type="PANTHER" id="PTHR30203">
    <property type="entry name" value="OUTER MEMBRANE CATION EFFLUX PROTEIN"/>
    <property type="match status" value="1"/>
</dbReference>
<protein>
    <submittedName>
        <fullName evidence="3">NodT family efflux transporter outer membrane factor (OMF) lipoprotein</fullName>
    </submittedName>
</protein>
<name>A0A7W6C0J6_9SPHN</name>
<reference evidence="3 4" key="1">
    <citation type="submission" date="2020-08" db="EMBL/GenBank/DDBJ databases">
        <title>Genomic Encyclopedia of Type Strains, Phase IV (KMG-IV): sequencing the most valuable type-strain genomes for metagenomic binning, comparative biology and taxonomic classification.</title>
        <authorList>
            <person name="Goeker M."/>
        </authorList>
    </citation>
    <scope>NUCLEOTIDE SEQUENCE [LARGE SCALE GENOMIC DNA]</scope>
    <source>
        <strain evidence="3 4">DSM 27568</strain>
    </source>
</reference>
<evidence type="ECO:0000313" key="4">
    <source>
        <dbReference type="Proteomes" id="UP000561459"/>
    </source>
</evidence>
<gene>
    <name evidence="3" type="ORF">GGR39_002930</name>
</gene>
<comment type="similarity">
    <text evidence="1 2">Belongs to the outer membrane factor (OMF) (TC 1.B.17) family.</text>
</comment>
<evidence type="ECO:0000313" key="3">
    <source>
        <dbReference type="EMBL" id="MBB3941254.1"/>
    </source>
</evidence>
<keyword evidence="2" id="KW-0564">Palmitate</keyword>